<dbReference type="PANTHER" id="PTHR31569">
    <property type="entry name" value="SWIM-TYPE DOMAIN-CONTAINING PROTEIN"/>
    <property type="match status" value="1"/>
</dbReference>
<dbReference type="HOGENOM" id="CLU_1236648_0_0_1"/>
<reference evidence="1 3" key="2">
    <citation type="journal article" date="2014" name="BMC Genomics">
        <title>An improved genome release (version Mt4.0) for the model legume Medicago truncatula.</title>
        <authorList>
            <person name="Tang H."/>
            <person name="Krishnakumar V."/>
            <person name="Bidwell S."/>
            <person name="Rosen B."/>
            <person name="Chan A."/>
            <person name="Zhou S."/>
            <person name="Gentzbittel L."/>
            <person name="Childs K.L."/>
            <person name="Yandell M."/>
            <person name="Gundlach H."/>
            <person name="Mayer K.F."/>
            <person name="Schwartz D.C."/>
            <person name="Town C.D."/>
        </authorList>
    </citation>
    <scope>GENOME REANNOTATION</scope>
    <source>
        <strain evidence="1">A17</strain>
        <strain evidence="2 3">cv. Jemalong A17</strain>
    </source>
</reference>
<dbReference type="EMBL" id="CM001218">
    <property type="protein sequence ID" value="KEH36851.1"/>
    <property type="molecule type" value="Genomic_DNA"/>
</dbReference>
<dbReference type="Proteomes" id="UP000002051">
    <property type="component" value="Chromosome 2"/>
</dbReference>
<keyword evidence="3" id="KW-1185">Reference proteome</keyword>
<sequence length="224" mass="25997">MDLEEEENVDAVFNDVKLENPQLVDSTVVFTTDKVFAARGDLLKWAKNVGKQNGVVVVIYRLRGLPSRDGEGWTLHVEYGMHNHNLSSILTGHSFLGRLSHEEKNLLGDMTKNMVKPRNILMTLRDHNAESLTTIKQVYNARQSFRSSIRGNRTEMQHLMWLMERDKYVYQYRKVDDSDELMDILWAHPYSITLVNKFHLVLIMDSTYKTCKYHLPLLEIVGVT</sequence>
<evidence type="ECO:0000313" key="2">
    <source>
        <dbReference type="EnsemblPlants" id="KEH36851"/>
    </source>
</evidence>
<dbReference type="InterPro" id="IPR052579">
    <property type="entry name" value="Zinc_finger_SWIM"/>
</dbReference>
<dbReference type="PANTHER" id="PTHR31569:SF4">
    <property type="entry name" value="SWIM-TYPE DOMAIN-CONTAINING PROTEIN"/>
    <property type="match status" value="1"/>
</dbReference>
<gene>
    <name evidence="1" type="ordered locus">MTR_2g023130</name>
</gene>
<reference evidence="1 3" key="1">
    <citation type="journal article" date="2011" name="Nature">
        <title>The Medicago genome provides insight into the evolution of rhizobial symbioses.</title>
        <authorList>
            <person name="Young N.D."/>
            <person name="Debelle F."/>
            <person name="Oldroyd G.E."/>
            <person name="Geurts R."/>
            <person name="Cannon S.B."/>
            <person name="Udvardi M.K."/>
            <person name="Benedito V.A."/>
            <person name="Mayer K.F."/>
            <person name="Gouzy J."/>
            <person name="Schoof H."/>
            <person name="Van de Peer Y."/>
            <person name="Proost S."/>
            <person name="Cook D.R."/>
            <person name="Meyers B.C."/>
            <person name="Spannagl M."/>
            <person name="Cheung F."/>
            <person name="De Mita S."/>
            <person name="Krishnakumar V."/>
            <person name="Gundlach H."/>
            <person name="Zhou S."/>
            <person name="Mudge J."/>
            <person name="Bharti A.K."/>
            <person name="Murray J.D."/>
            <person name="Naoumkina M.A."/>
            <person name="Rosen B."/>
            <person name="Silverstein K.A."/>
            <person name="Tang H."/>
            <person name="Rombauts S."/>
            <person name="Zhao P.X."/>
            <person name="Zhou P."/>
            <person name="Barbe V."/>
            <person name="Bardou P."/>
            <person name="Bechner M."/>
            <person name="Bellec A."/>
            <person name="Berger A."/>
            <person name="Berges H."/>
            <person name="Bidwell S."/>
            <person name="Bisseling T."/>
            <person name="Choisne N."/>
            <person name="Couloux A."/>
            <person name="Denny R."/>
            <person name="Deshpande S."/>
            <person name="Dai X."/>
            <person name="Doyle J.J."/>
            <person name="Dudez A.M."/>
            <person name="Farmer A.D."/>
            <person name="Fouteau S."/>
            <person name="Franken C."/>
            <person name="Gibelin C."/>
            <person name="Gish J."/>
            <person name="Goldstein S."/>
            <person name="Gonzalez A.J."/>
            <person name="Green P.J."/>
            <person name="Hallab A."/>
            <person name="Hartog M."/>
            <person name="Hua A."/>
            <person name="Humphray S.J."/>
            <person name="Jeong D.H."/>
            <person name="Jing Y."/>
            <person name="Jocker A."/>
            <person name="Kenton S.M."/>
            <person name="Kim D.J."/>
            <person name="Klee K."/>
            <person name="Lai H."/>
            <person name="Lang C."/>
            <person name="Lin S."/>
            <person name="Macmil S.L."/>
            <person name="Magdelenat G."/>
            <person name="Matthews L."/>
            <person name="McCorrison J."/>
            <person name="Monaghan E.L."/>
            <person name="Mun J.H."/>
            <person name="Najar F.Z."/>
            <person name="Nicholson C."/>
            <person name="Noirot C."/>
            <person name="O'Bleness M."/>
            <person name="Paule C.R."/>
            <person name="Poulain J."/>
            <person name="Prion F."/>
            <person name="Qin B."/>
            <person name="Qu C."/>
            <person name="Retzel E.F."/>
            <person name="Riddle C."/>
            <person name="Sallet E."/>
            <person name="Samain S."/>
            <person name="Samson N."/>
            <person name="Sanders I."/>
            <person name="Saurat O."/>
            <person name="Scarpelli C."/>
            <person name="Schiex T."/>
            <person name="Segurens B."/>
            <person name="Severin A.J."/>
            <person name="Sherrier D.J."/>
            <person name="Shi R."/>
            <person name="Sims S."/>
            <person name="Singer S.R."/>
            <person name="Sinharoy S."/>
            <person name="Sterck L."/>
            <person name="Viollet A."/>
            <person name="Wang B.B."/>
            <person name="Wang K."/>
            <person name="Wang M."/>
            <person name="Wang X."/>
            <person name="Warfsmann J."/>
            <person name="Weissenbach J."/>
            <person name="White D.D."/>
            <person name="White J.D."/>
            <person name="Wiley G.B."/>
            <person name="Wincker P."/>
            <person name="Xing Y."/>
            <person name="Yang L."/>
            <person name="Yao Z."/>
            <person name="Ying F."/>
            <person name="Zhai J."/>
            <person name="Zhou L."/>
            <person name="Zuber A."/>
            <person name="Denarie J."/>
            <person name="Dixon R.A."/>
            <person name="May G.D."/>
            <person name="Schwartz D.C."/>
            <person name="Rogers J."/>
            <person name="Quetier F."/>
            <person name="Town C.D."/>
            <person name="Roe B.A."/>
        </authorList>
    </citation>
    <scope>NUCLEOTIDE SEQUENCE [LARGE SCALE GENOMIC DNA]</scope>
    <source>
        <strain evidence="1">A17</strain>
        <strain evidence="2 3">cv. Jemalong A17</strain>
    </source>
</reference>
<dbReference type="AlphaFoldDB" id="A0A072V5E8"/>
<organism evidence="1 3">
    <name type="scientific">Medicago truncatula</name>
    <name type="common">Barrel medic</name>
    <name type="synonym">Medicago tribuloides</name>
    <dbReference type="NCBI Taxonomy" id="3880"/>
    <lineage>
        <taxon>Eukaryota</taxon>
        <taxon>Viridiplantae</taxon>
        <taxon>Streptophyta</taxon>
        <taxon>Embryophyta</taxon>
        <taxon>Tracheophyta</taxon>
        <taxon>Spermatophyta</taxon>
        <taxon>Magnoliopsida</taxon>
        <taxon>eudicotyledons</taxon>
        <taxon>Gunneridae</taxon>
        <taxon>Pentapetalae</taxon>
        <taxon>rosids</taxon>
        <taxon>fabids</taxon>
        <taxon>Fabales</taxon>
        <taxon>Fabaceae</taxon>
        <taxon>Papilionoideae</taxon>
        <taxon>50 kb inversion clade</taxon>
        <taxon>NPAAA clade</taxon>
        <taxon>Hologalegina</taxon>
        <taxon>IRL clade</taxon>
        <taxon>Trifolieae</taxon>
        <taxon>Medicago</taxon>
    </lineage>
</organism>
<protein>
    <submittedName>
        <fullName evidence="1">Otubain, putative</fullName>
    </submittedName>
</protein>
<evidence type="ECO:0000313" key="3">
    <source>
        <dbReference type="Proteomes" id="UP000002051"/>
    </source>
</evidence>
<reference evidence="2" key="3">
    <citation type="submission" date="2015-04" db="UniProtKB">
        <authorList>
            <consortium name="EnsemblPlants"/>
        </authorList>
    </citation>
    <scope>IDENTIFICATION</scope>
    <source>
        <strain evidence="2">cv. Jemalong A17</strain>
    </source>
</reference>
<dbReference type="EnsemblPlants" id="KEH36851">
    <property type="protein sequence ID" value="KEH36851"/>
    <property type="gene ID" value="MTR_2g023130"/>
</dbReference>
<evidence type="ECO:0000313" key="1">
    <source>
        <dbReference type="EMBL" id="KEH36851.1"/>
    </source>
</evidence>
<proteinExistence type="predicted"/>
<name>A0A072V5E8_MEDTR</name>
<accession>A0A072V5E8</accession>